<feature type="compositionally biased region" description="Polar residues" evidence="1">
    <location>
        <begin position="297"/>
        <end position="306"/>
    </location>
</feature>
<organism evidence="3 4">
    <name type="scientific">Thelonectria olida</name>
    <dbReference type="NCBI Taxonomy" id="1576542"/>
    <lineage>
        <taxon>Eukaryota</taxon>
        <taxon>Fungi</taxon>
        <taxon>Dikarya</taxon>
        <taxon>Ascomycota</taxon>
        <taxon>Pezizomycotina</taxon>
        <taxon>Sordariomycetes</taxon>
        <taxon>Hypocreomycetidae</taxon>
        <taxon>Hypocreales</taxon>
        <taxon>Nectriaceae</taxon>
        <taxon>Thelonectria</taxon>
    </lineage>
</organism>
<feature type="region of interest" description="Disordered" evidence="1">
    <location>
        <begin position="23"/>
        <end position="47"/>
    </location>
</feature>
<dbReference type="InterPro" id="IPR011011">
    <property type="entry name" value="Znf_FYVE_PHD"/>
</dbReference>
<dbReference type="EMBL" id="JAGPYM010000023">
    <property type="protein sequence ID" value="KAH6883541.1"/>
    <property type="molecule type" value="Genomic_DNA"/>
</dbReference>
<comment type="caution">
    <text evidence="3">The sequence shown here is derived from an EMBL/GenBank/DDBJ whole genome shotgun (WGS) entry which is preliminary data.</text>
</comment>
<name>A0A9P8VXZ9_9HYPO</name>
<dbReference type="InterPro" id="IPR043151">
    <property type="entry name" value="BAH_sf"/>
</dbReference>
<evidence type="ECO:0000313" key="4">
    <source>
        <dbReference type="Proteomes" id="UP000777438"/>
    </source>
</evidence>
<keyword evidence="4" id="KW-1185">Reference proteome</keyword>
<dbReference type="SMART" id="SM00439">
    <property type="entry name" value="BAH"/>
    <property type="match status" value="1"/>
</dbReference>
<proteinExistence type="predicted"/>
<gene>
    <name evidence="3" type="ORF">B0T10DRAFT_494437</name>
</gene>
<dbReference type="SUPFAM" id="SSF57903">
    <property type="entry name" value="FYVE/PHD zinc finger"/>
    <property type="match status" value="1"/>
</dbReference>
<evidence type="ECO:0000256" key="1">
    <source>
        <dbReference type="SAM" id="MobiDB-lite"/>
    </source>
</evidence>
<dbReference type="PROSITE" id="PS51038">
    <property type="entry name" value="BAH"/>
    <property type="match status" value="1"/>
</dbReference>
<dbReference type="Proteomes" id="UP000777438">
    <property type="component" value="Unassembled WGS sequence"/>
</dbReference>
<dbReference type="AlphaFoldDB" id="A0A9P8VXZ9"/>
<reference evidence="3 4" key="1">
    <citation type="journal article" date="2021" name="Nat. Commun.">
        <title>Genetic determinants of endophytism in the Arabidopsis root mycobiome.</title>
        <authorList>
            <person name="Mesny F."/>
            <person name="Miyauchi S."/>
            <person name="Thiergart T."/>
            <person name="Pickel B."/>
            <person name="Atanasova L."/>
            <person name="Karlsson M."/>
            <person name="Huettel B."/>
            <person name="Barry K.W."/>
            <person name="Haridas S."/>
            <person name="Chen C."/>
            <person name="Bauer D."/>
            <person name="Andreopoulos W."/>
            <person name="Pangilinan J."/>
            <person name="LaButti K."/>
            <person name="Riley R."/>
            <person name="Lipzen A."/>
            <person name="Clum A."/>
            <person name="Drula E."/>
            <person name="Henrissat B."/>
            <person name="Kohler A."/>
            <person name="Grigoriev I.V."/>
            <person name="Martin F.M."/>
            <person name="Hacquard S."/>
        </authorList>
    </citation>
    <scope>NUCLEOTIDE SEQUENCE [LARGE SCALE GENOMIC DNA]</scope>
    <source>
        <strain evidence="3 4">MPI-CAGE-CH-0241</strain>
    </source>
</reference>
<dbReference type="CDD" id="cd04370">
    <property type="entry name" value="BAH"/>
    <property type="match status" value="1"/>
</dbReference>
<evidence type="ECO:0000259" key="2">
    <source>
        <dbReference type="PROSITE" id="PS51038"/>
    </source>
</evidence>
<feature type="region of interest" description="Disordered" evidence="1">
    <location>
        <begin position="285"/>
        <end position="365"/>
    </location>
</feature>
<dbReference type="InterPro" id="IPR001025">
    <property type="entry name" value="BAH_dom"/>
</dbReference>
<dbReference type="OrthoDB" id="5001978at2759"/>
<sequence length="417" mass="47701">MSSGKRRHSVLEEHCAPNRFTITLRHKPSQERHEQPKHKKRKCQDQIEQAGMQSQTFPISIHTFNPHGTMDLRYKVEPEKKWREMKRYSSFVLNGVKYYPGNFVHVANECTIERQRVAMKGKDGLIRRSEIGWVAWILEIRAADEHNVYARVYWMYSPDELPSGTVCGKERIQGRQPYHGRNELIASNHMDIINVISVIEPVIVSQWLESDDGETKDTLYWRQTFNYPDSQLSPAKPVCKCKAPENPDRTLIGCTSTSCGKWMHQECLHHDVLMRVYNQLDTNKPQRSESMAGLGDDNNSNTTDPLSSKGVEKEEMQPIIGEVDEEVLVQEATPGTLEAGDPRTKEFSTNAQAKPPANKGRKKSTDFEPYVGLFEATLKLDDGPIKWKIRDLREDVLGGNKAWDEEAYCLLCGVIID</sequence>
<feature type="domain" description="BAH" evidence="2">
    <location>
        <begin position="96"/>
        <end position="236"/>
    </location>
</feature>
<dbReference type="PANTHER" id="PTHR46364">
    <property type="entry name" value="OS08G0421900 PROTEIN"/>
    <property type="match status" value="1"/>
</dbReference>
<accession>A0A9P8VXZ9</accession>
<dbReference type="Gene3D" id="2.30.30.490">
    <property type="match status" value="1"/>
</dbReference>
<protein>
    <recommendedName>
        <fullName evidence="2">BAH domain-containing protein</fullName>
    </recommendedName>
</protein>
<dbReference type="GO" id="GO:0003682">
    <property type="term" value="F:chromatin binding"/>
    <property type="evidence" value="ECO:0007669"/>
    <property type="project" value="InterPro"/>
</dbReference>
<evidence type="ECO:0000313" key="3">
    <source>
        <dbReference type="EMBL" id="KAH6883541.1"/>
    </source>
</evidence>